<feature type="binding site" evidence="6">
    <location>
        <position position="259"/>
    </location>
    <ligand>
        <name>substrate</name>
    </ligand>
</feature>
<comment type="caution">
    <text evidence="9">The sequence shown here is derived from an EMBL/GenBank/DDBJ whole genome shotgun (WGS) entry which is preliminary data.</text>
</comment>
<feature type="binding site" evidence="6">
    <location>
        <position position="235"/>
    </location>
    <ligand>
        <name>substrate</name>
    </ligand>
</feature>
<feature type="binding site" evidence="7">
    <location>
        <position position="137"/>
    </location>
    <ligand>
        <name>Zn(2+)</name>
        <dbReference type="ChEBI" id="CHEBI:29105"/>
    </ligand>
</feature>
<evidence type="ECO:0000259" key="8">
    <source>
        <dbReference type="Pfam" id="PF01979"/>
    </source>
</evidence>
<dbReference type="InterPro" id="IPR006680">
    <property type="entry name" value="Amidohydro-rel"/>
</dbReference>
<proteinExistence type="inferred from homology"/>
<evidence type="ECO:0000256" key="2">
    <source>
        <dbReference type="ARBA" id="ARBA00022723"/>
    </source>
</evidence>
<dbReference type="InterPro" id="IPR003764">
    <property type="entry name" value="GlcNAc_6-P_deAcase"/>
</dbReference>
<protein>
    <submittedName>
        <fullName evidence="9">N-acetylglucosamine-6-phosphate deacetylase</fullName>
    </submittedName>
</protein>
<dbReference type="InterPro" id="IPR032466">
    <property type="entry name" value="Metal_Hydrolase"/>
</dbReference>
<comment type="similarity">
    <text evidence="1 4">Belongs to the metallo-dependent hydrolases superfamily. NagA family.</text>
</comment>
<dbReference type="PIRSF" id="PIRSF038994">
    <property type="entry name" value="NagA"/>
    <property type="match status" value="1"/>
</dbReference>
<sequence>MRWLSNVRLPQAKRCSHGANQRWRIGLDDDDLISLVEPLPADSRAAGDDWHGDWLSPAGVDLQINGGLGLAFPELTPADLPQLEALLELLWRDGVEAICPTLVTCAVAPLRQSLAVLAEAREQHHAGRAQLLGAHLEGPFLEPRRRGAHPQEHLCPPSLEALAERIGGFEADIDLVTLAPELPGSEAVIAALREQGIVVSLGHSAATETEANAAFQAGVGMLTHTFNAMPDLHRREPGAIAAAVLRGDVAMGLIADGVHVAPSMAVLLQKLAPEQVVLVSDALAPYGLSDGEHRWDERTLLVTNGTCRLADGTLAGVTLPLLEGVRRLAQWGVPPEQAIAAATITPRRVLGDQRSTAELLLNLPLNEGLRWRSAGETLHWNRIDG</sequence>
<feature type="active site" description="Proton donor/acceptor" evidence="5">
    <location>
        <position position="281"/>
    </location>
</feature>
<evidence type="ECO:0000256" key="4">
    <source>
        <dbReference type="PIRNR" id="PIRNR038994"/>
    </source>
</evidence>
<gene>
    <name evidence="9" type="ORF">C7K55_10515</name>
</gene>
<evidence type="ECO:0000256" key="3">
    <source>
        <dbReference type="ARBA" id="ARBA00022801"/>
    </source>
</evidence>
<feature type="binding site" evidence="7">
    <location>
        <position position="224"/>
    </location>
    <ligand>
        <name>Zn(2+)</name>
        <dbReference type="ChEBI" id="CHEBI:29105"/>
    </ligand>
</feature>
<evidence type="ECO:0000313" key="9">
    <source>
        <dbReference type="EMBL" id="PSJ04473.1"/>
    </source>
</evidence>
<feature type="binding site" evidence="7">
    <location>
        <position position="203"/>
    </location>
    <ligand>
        <name>Zn(2+)</name>
        <dbReference type="ChEBI" id="CHEBI:29105"/>
    </ligand>
</feature>
<feature type="domain" description="Amidohydrolase-related" evidence="8">
    <location>
        <begin position="126"/>
        <end position="351"/>
    </location>
</feature>
<reference evidence="9 10" key="1">
    <citation type="journal article" date="2018" name="Environ. Microbiol.">
        <title>Ecological and genomic features of two widespread freshwater picocyanobacteria.</title>
        <authorList>
            <person name="Cabello-Yeves P.J."/>
            <person name="Picazo A."/>
            <person name="Camacho A."/>
            <person name="Callieri C."/>
            <person name="Rosselli R."/>
            <person name="Roda-Garcia J.J."/>
            <person name="Coutinho F.H."/>
            <person name="Rodriguez-Valera F."/>
        </authorList>
    </citation>
    <scope>NUCLEOTIDE SEQUENCE [LARGE SCALE GENOMIC DNA]</scope>
    <source>
        <strain evidence="9 10">Tous</strain>
    </source>
</reference>
<accession>A0A2P7MTC2</accession>
<dbReference type="OrthoDB" id="9776488at2"/>
<dbReference type="AlphaFoldDB" id="A0A2P7MTC2"/>
<dbReference type="Proteomes" id="UP000243002">
    <property type="component" value="Unassembled WGS sequence"/>
</dbReference>
<dbReference type="GO" id="GO:0008448">
    <property type="term" value="F:N-acetylglucosamine-6-phosphate deacetylase activity"/>
    <property type="evidence" value="ECO:0007669"/>
    <property type="project" value="InterPro"/>
</dbReference>
<dbReference type="EMBL" id="PXXO01000012">
    <property type="protein sequence ID" value="PSJ04473.1"/>
    <property type="molecule type" value="Genomic_DNA"/>
</dbReference>
<dbReference type="RefSeq" id="WP_106632725.1">
    <property type="nucleotide sequence ID" value="NZ_PXXO01000012.1"/>
</dbReference>
<feature type="binding site" evidence="6">
    <location>
        <begin position="227"/>
        <end position="228"/>
    </location>
    <ligand>
        <name>substrate</name>
    </ligand>
</feature>
<dbReference type="GO" id="GO:0046872">
    <property type="term" value="F:metal ion binding"/>
    <property type="evidence" value="ECO:0007669"/>
    <property type="project" value="UniProtKB-KW"/>
</dbReference>
<keyword evidence="3 4" id="KW-0378">Hydrolase</keyword>
<evidence type="ECO:0000256" key="5">
    <source>
        <dbReference type="PIRSR" id="PIRSR038994-1"/>
    </source>
</evidence>
<name>A0A2P7MTC2_9CYAN</name>
<dbReference type="SUPFAM" id="SSF51556">
    <property type="entry name" value="Metallo-dependent hydrolases"/>
    <property type="match status" value="1"/>
</dbReference>
<dbReference type="Gene3D" id="3.20.20.140">
    <property type="entry name" value="Metal-dependent hydrolases"/>
    <property type="match status" value="1"/>
</dbReference>
<dbReference type="PANTHER" id="PTHR11113:SF14">
    <property type="entry name" value="N-ACETYLGLUCOSAMINE-6-PHOSPHATE DEACETYLASE"/>
    <property type="match status" value="1"/>
</dbReference>
<evidence type="ECO:0000256" key="1">
    <source>
        <dbReference type="ARBA" id="ARBA00010716"/>
    </source>
</evidence>
<evidence type="ECO:0000313" key="10">
    <source>
        <dbReference type="Proteomes" id="UP000243002"/>
    </source>
</evidence>
<organism evidence="9 10">
    <name type="scientific">Cyanobium usitatum str. Tous</name>
    <dbReference type="NCBI Taxonomy" id="2116684"/>
    <lineage>
        <taxon>Bacteria</taxon>
        <taxon>Bacillati</taxon>
        <taxon>Cyanobacteriota</taxon>
        <taxon>Cyanophyceae</taxon>
        <taxon>Synechococcales</taxon>
        <taxon>Prochlorococcaceae</taxon>
        <taxon>Cyanobium</taxon>
    </lineage>
</organism>
<keyword evidence="10" id="KW-1185">Reference proteome</keyword>
<feature type="binding site" evidence="6">
    <location>
        <position position="148"/>
    </location>
    <ligand>
        <name>substrate</name>
    </ligand>
</feature>
<feature type="binding site" evidence="6">
    <location>
        <begin position="314"/>
        <end position="316"/>
    </location>
    <ligand>
        <name>substrate</name>
    </ligand>
</feature>
<comment type="cofactor">
    <cofactor evidence="7">
        <name>a divalent metal cation</name>
        <dbReference type="ChEBI" id="CHEBI:60240"/>
    </cofactor>
    <text evidence="7">Binds 1 divalent metal cation per subunit.</text>
</comment>
<keyword evidence="4" id="KW-0119">Carbohydrate metabolism</keyword>
<keyword evidence="2 7" id="KW-0479">Metal-binding</keyword>
<evidence type="ECO:0000256" key="6">
    <source>
        <dbReference type="PIRSR" id="PIRSR038994-2"/>
    </source>
</evidence>
<evidence type="ECO:0000256" key="7">
    <source>
        <dbReference type="PIRSR" id="PIRSR038994-3"/>
    </source>
</evidence>
<dbReference type="Pfam" id="PF01979">
    <property type="entry name" value="Amidohydro_1"/>
    <property type="match status" value="1"/>
</dbReference>
<dbReference type="GO" id="GO:0006046">
    <property type="term" value="P:N-acetylglucosamine catabolic process"/>
    <property type="evidence" value="ECO:0007669"/>
    <property type="project" value="TreeGrafter"/>
</dbReference>
<dbReference type="PANTHER" id="PTHR11113">
    <property type="entry name" value="N-ACETYLGLUCOSAMINE-6-PHOSPHATE DEACETYLASE"/>
    <property type="match status" value="1"/>
</dbReference>